<reference evidence="2" key="1">
    <citation type="submission" date="2023-11" db="EMBL/GenBank/DDBJ databases">
        <title>Genome assemblies of two species of porcelain crab, Petrolisthes cinctipes and Petrolisthes manimaculis (Anomura: Porcellanidae).</title>
        <authorList>
            <person name="Angst P."/>
        </authorList>
    </citation>
    <scope>NUCLEOTIDE SEQUENCE</scope>
    <source>
        <strain evidence="2">PB745_02</strain>
        <tissue evidence="2">Gill</tissue>
    </source>
</reference>
<sequence length="350" mass="38194">VERGGCRDGRVFPYLAHYLATGDMFYPEHEGEVMVGRLLQELTRLDLVHDLLHHHSHKPAPLAALTSCLPRPHLSHHHHQSEGSDSVRWRRGGNNNNNNSNGGEEGGGGGGGGGGGTLKVNTRRPRMVLPSLLTHLLFPTNSTTTSNTTSSSSTPYYPANTHHHYTRPPPVYRPPPNKGTTVVVVSRRGESGGSRVDVHGAPGVLPTLLPPHTHHPQHHHHHHTLARTTISTTTATATTTTTTATATTPSSRGQGLDASATCARVSLPPHDLLNILADKGYIPTVRSWWVCQETGGLITQWLVYKRGRRRIKRGTLRNRLKTRSKSIISLATDHSTRPALTLKRLLNALL</sequence>
<accession>A0AAE1TLG6</accession>
<comment type="caution">
    <text evidence="2">The sequence shown here is derived from an EMBL/GenBank/DDBJ whole genome shotgun (WGS) entry which is preliminary data.</text>
</comment>
<organism evidence="2 3">
    <name type="scientific">Petrolisthes manimaculis</name>
    <dbReference type="NCBI Taxonomy" id="1843537"/>
    <lineage>
        <taxon>Eukaryota</taxon>
        <taxon>Metazoa</taxon>
        <taxon>Ecdysozoa</taxon>
        <taxon>Arthropoda</taxon>
        <taxon>Crustacea</taxon>
        <taxon>Multicrustacea</taxon>
        <taxon>Malacostraca</taxon>
        <taxon>Eumalacostraca</taxon>
        <taxon>Eucarida</taxon>
        <taxon>Decapoda</taxon>
        <taxon>Pleocyemata</taxon>
        <taxon>Anomura</taxon>
        <taxon>Galatheoidea</taxon>
        <taxon>Porcellanidae</taxon>
        <taxon>Petrolisthes</taxon>
    </lineage>
</organism>
<evidence type="ECO:0000313" key="2">
    <source>
        <dbReference type="EMBL" id="KAK4287614.1"/>
    </source>
</evidence>
<evidence type="ECO:0000313" key="3">
    <source>
        <dbReference type="Proteomes" id="UP001292094"/>
    </source>
</evidence>
<dbReference type="Proteomes" id="UP001292094">
    <property type="component" value="Unassembled WGS sequence"/>
</dbReference>
<protein>
    <submittedName>
        <fullName evidence="2">Uncharacterized protein</fullName>
    </submittedName>
</protein>
<gene>
    <name evidence="2" type="ORF">Pmani_039318</name>
</gene>
<feature type="region of interest" description="Disordered" evidence="1">
    <location>
        <begin position="73"/>
        <end position="121"/>
    </location>
</feature>
<dbReference type="AlphaFoldDB" id="A0AAE1TLG6"/>
<feature type="compositionally biased region" description="Low complexity" evidence="1">
    <location>
        <begin position="92"/>
        <end position="102"/>
    </location>
</feature>
<name>A0AAE1TLG6_9EUCA</name>
<feature type="non-terminal residue" evidence="2">
    <location>
        <position position="350"/>
    </location>
</feature>
<proteinExistence type="predicted"/>
<feature type="compositionally biased region" description="Gly residues" evidence="1">
    <location>
        <begin position="103"/>
        <end position="117"/>
    </location>
</feature>
<dbReference type="EMBL" id="JAWZYT010006743">
    <property type="protein sequence ID" value="KAK4287614.1"/>
    <property type="molecule type" value="Genomic_DNA"/>
</dbReference>
<evidence type="ECO:0000256" key="1">
    <source>
        <dbReference type="SAM" id="MobiDB-lite"/>
    </source>
</evidence>
<keyword evidence="3" id="KW-1185">Reference proteome</keyword>